<evidence type="ECO:0000259" key="8">
    <source>
        <dbReference type="Pfam" id="PF08532"/>
    </source>
</evidence>
<evidence type="ECO:0000313" key="10">
    <source>
        <dbReference type="EMBL" id="MDQ0371715.1"/>
    </source>
</evidence>
<dbReference type="InterPro" id="IPR029062">
    <property type="entry name" value="Class_I_gatase-like"/>
</dbReference>
<evidence type="ECO:0000256" key="2">
    <source>
        <dbReference type="ARBA" id="ARBA00005940"/>
    </source>
</evidence>
<dbReference type="CDD" id="cd03143">
    <property type="entry name" value="A4_beta-galactosidase_middle_domain"/>
    <property type="match status" value="1"/>
</dbReference>
<keyword evidence="4" id="KW-0378">Hydrolase</keyword>
<gene>
    <name evidence="10" type="ORF">J2X26_000012</name>
</gene>
<dbReference type="Pfam" id="PF08532">
    <property type="entry name" value="Glyco_hydro_42M"/>
    <property type="match status" value="1"/>
</dbReference>
<dbReference type="Proteomes" id="UP001239626">
    <property type="component" value="Unassembled WGS sequence"/>
</dbReference>
<dbReference type="PANTHER" id="PTHR36447:SF1">
    <property type="entry name" value="BETA-GALACTOSIDASE GANA"/>
    <property type="match status" value="1"/>
</dbReference>
<dbReference type="Gene3D" id="3.20.20.80">
    <property type="entry name" value="Glycosidases"/>
    <property type="match status" value="1"/>
</dbReference>
<feature type="region of interest" description="Disordered" evidence="6">
    <location>
        <begin position="786"/>
        <end position="823"/>
    </location>
</feature>
<keyword evidence="11" id="KW-1185">Reference proteome</keyword>
<feature type="domain" description="Glycoside hydrolase family 42 N-terminal" evidence="7">
    <location>
        <begin position="22"/>
        <end position="380"/>
    </location>
</feature>
<dbReference type="InterPro" id="IPR013738">
    <property type="entry name" value="Beta_galactosidase_Trimer"/>
</dbReference>
<feature type="domain" description="Beta-galactosidase C-terminal" evidence="9">
    <location>
        <begin position="604"/>
        <end position="653"/>
    </location>
</feature>
<sequence length="1047" mass="111247">MTLSVNSFEALTRERGILYGGDYNPEQWPREDVALMREAGVNLVTVGVFSWAMLEPRPDELRWDWLDEVLDLLHEGGVAVDLATPSASPPPWLARLDPTTSAVDASGVRMSVGSRNQFCPGSAVYRDRVALFVRALVDRYAEHPAVAMWHVGNEFGQACFCDLCADRFRFWLEARYGDLDALNRAWGTAFWSQRYDDWQEIVPPRAAPYVHNPTQLLDFRRFTSDQLRDVYRLQAEIIRASSTAPVTTNAMGFFPLVDQFSWADDLDVVADDHYADPADPAAPARAALTHDLTRGIGGGRPWALLEQAAGAVSWRPHNLPKPDGGMLRDSLRAVAHGADAVCYFQWRASAQGSERFHSAMLPHAGPDTDLHRAVREQGRLLGRLRSVVGTAVDARVALVFDWPSLWAGEADSVPSTHLRVPDQLAAYHEPFWRAGIATDVVPPGADLDRYDLVVVPFLHLVSDADAANLARVASRGGTLLVGPFSGIADEDQRIRQGRFPVPWADVLGVSGEQHRPLPAAGVPVRSAQYGAFTASLWSEHLTADGAEVLAAYGGAGLDGRPAILRHGSAWYVSTVPPAPVLAAIVADCVASAGVVPPVPSVPEGVEVALRGGLLFALNHGETAAELAWTGRDLLTATDVDGVLRLAAGGAAVLAGRGSSAAPRGQDRREEAGLGGLVAREPADRHVDRDGADGVRRQVDGGQGLGLPEGHVLRADGDDGDVPGHVLAAGPQRLEHRGQGDLVVHDDGRDARQGRQHLVDGLDGAAVGGLAGLEDRVEAEARGLLSEPAHQAGGVGGPAAEHRPGGADEGDLPVPEPGEVGHRGPSGRLEVQVDAGEPGGVARQPDEHGGLALLAQDGQPGVLGLDVHHDHGVDHGAGRDPLDPVVVVLGEQQDVVLERLRTSDDAGDELHDHADVDVDAQRRHEGEDLGALRRERTGARVGPVVELADGALDAGAGLGGDRSLAGERVGHGRHGDPGHARHVVDRRHLVIPSSPPAGDTLASRTAVETTAVSPPSWTAFTLPFNVIPASKRFDEGTGPLTHDAKAPR</sequence>
<evidence type="ECO:0000256" key="3">
    <source>
        <dbReference type="ARBA" id="ARBA00012756"/>
    </source>
</evidence>
<evidence type="ECO:0000313" key="11">
    <source>
        <dbReference type="Proteomes" id="UP001239626"/>
    </source>
</evidence>
<evidence type="ECO:0000256" key="5">
    <source>
        <dbReference type="ARBA" id="ARBA00023295"/>
    </source>
</evidence>
<reference evidence="10 11" key="1">
    <citation type="submission" date="2023-07" db="EMBL/GenBank/DDBJ databases">
        <title>Sorghum-associated microbial communities from plants grown in Nebraska, USA.</title>
        <authorList>
            <person name="Schachtman D."/>
        </authorList>
    </citation>
    <scope>NUCLEOTIDE SEQUENCE [LARGE SCALE GENOMIC DNA]</scope>
    <source>
        <strain evidence="10 11">BE332</strain>
    </source>
</reference>
<comment type="similarity">
    <text evidence="2">Belongs to the glycosyl hydrolase 42 family.</text>
</comment>
<proteinExistence type="inferred from homology"/>
<name>A0ABU0E8X7_9CELL</name>
<evidence type="ECO:0000259" key="9">
    <source>
        <dbReference type="Pfam" id="PF08533"/>
    </source>
</evidence>
<evidence type="ECO:0000259" key="7">
    <source>
        <dbReference type="Pfam" id="PF02449"/>
    </source>
</evidence>
<keyword evidence="5" id="KW-0326">Glycosidase</keyword>
<accession>A0ABU0E8X7</accession>
<dbReference type="EMBL" id="JAUSVB010000001">
    <property type="protein sequence ID" value="MDQ0371715.1"/>
    <property type="molecule type" value="Genomic_DNA"/>
</dbReference>
<dbReference type="SUPFAM" id="SSF51445">
    <property type="entry name" value="(Trans)glycosidases"/>
    <property type="match status" value="1"/>
</dbReference>
<dbReference type="Gene3D" id="2.60.40.1180">
    <property type="entry name" value="Golgi alpha-mannosidase II"/>
    <property type="match status" value="1"/>
</dbReference>
<comment type="catalytic activity">
    <reaction evidence="1">
        <text>Hydrolysis of terminal non-reducing beta-D-galactose residues in beta-D-galactosides.</text>
        <dbReference type="EC" id="3.2.1.23"/>
    </reaction>
</comment>
<feature type="compositionally biased region" description="Basic and acidic residues" evidence="6">
    <location>
        <begin position="680"/>
        <end position="698"/>
    </location>
</feature>
<protein>
    <recommendedName>
        <fullName evidence="3">beta-galactosidase</fullName>
        <ecNumber evidence="3">3.2.1.23</ecNumber>
    </recommendedName>
</protein>
<organism evidence="10 11">
    <name type="scientific">Cellulomonas humilata</name>
    <dbReference type="NCBI Taxonomy" id="144055"/>
    <lineage>
        <taxon>Bacteria</taxon>
        <taxon>Bacillati</taxon>
        <taxon>Actinomycetota</taxon>
        <taxon>Actinomycetes</taxon>
        <taxon>Micrococcales</taxon>
        <taxon>Cellulomonadaceae</taxon>
        <taxon>Cellulomonas</taxon>
    </lineage>
</organism>
<dbReference type="InterPro" id="IPR003476">
    <property type="entry name" value="Glyco_hydro_42"/>
</dbReference>
<dbReference type="EC" id="3.2.1.23" evidence="3"/>
<dbReference type="Pfam" id="PF02449">
    <property type="entry name" value="Glyco_hydro_42"/>
    <property type="match status" value="1"/>
</dbReference>
<dbReference type="Pfam" id="PF08533">
    <property type="entry name" value="Glyco_hydro_42C"/>
    <property type="match status" value="1"/>
</dbReference>
<dbReference type="InterPro" id="IPR017853">
    <property type="entry name" value="GH"/>
</dbReference>
<dbReference type="SUPFAM" id="SSF52317">
    <property type="entry name" value="Class I glutamine amidotransferase-like"/>
    <property type="match status" value="1"/>
</dbReference>
<dbReference type="InterPro" id="IPR013529">
    <property type="entry name" value="Glyco_hydro_42_N"/>
</dbReference>
<evidence type="ECO:0000256" key="1">
    <source>
        <dbReference type="ARBA" id="ARBA00001412"/>
    </source>
</evidence>
<dbReference type="InterPro" id="IPR013739">
    <property type="entry name" value="Beta_galactosidase_C"/>
</dbReference>
<evidence type="ECO:0000256" key="6">
    <source>
        <dbReference type="SAM" id="MobiDB-lite"/>
    </source>
</evidence>
<comment type="caution">
    <text evidence="10">The sequence shown here is derived from an EMBL/GenBank/DDBJ whole genome shotgun (WGS) entry which is preliminary data.</text>
</comment>
<feature type="region of interest" description="Disordered" evidence="6">
    <location>
        <begin position="656"/>
        <end position="738"/>
    </location>
</feature>
<dbReference type="PANTHER" id="PTHR36447">
    <property type="entry name" value="BETA-GALACTOSIDASE GANA"/>
    <property type="match status" value="1"/>
</dbReference>
<feature type="domain" description="Beta-galactosidase trimerisation" evidence="8">
    <location>
        <begin position="394"/>
        <end position="593"/>
    </location>
</feature>
<dbReference type="InterPro" id="IPR013780">
    <property type="entry name" value="Glyco_hydro_b"/>
</dbReference>
<dbReference type="Gene3D" id="3.40.50.880">
    <property type="match status" value="1"/>
</dbReference>
<evidence type="ECO:0000256" key="4">
    <source>
        <dbReference type="ARBA" id="ARBA00022801"/>
    </source>
</evidence>